<evidence type="ECO:0000313" key="6">
    <source>
        <dbReference type="Proteomes" id="UP000264146"/>
    </source>
</evidence>
<keyword evidence="2" id="KW-0472">Membrane</keyword>
<keyword evidence="7" id="KW-1185">Reference proteome</keyword>
<keyword evidence="2" id="KW-1133">Transmembrane helix</keyword>
<gene>
    <name evidence="5" type="primary">yhaI_1</name>
    <name evidence="4" type="ORF">C1O36_09665</name>
    <name evidence="5" type="ORF">NCTC12218_00552</name>
</gene>
<dbReference type="PANTHER" id="PTHR34980:SF2">
    <property type="entry name" value="INNER MEMBRANE PROTEIN YHAH-RELATED"/>
    <property type="match status" value="1"/>
</dbReference>
<sequence>MYVTPKVGFVEAYKYFWLNYFNFKGRSRRSEYWWVALWNFLIYVVTFFIAFLCFFIPGAGPILGVILVILIFLYALATIIPNLALQVRRFHDVGFSMWIPMISFIVSIIYNIISDLSPDEDISEGNINGVDTKVTGNLNFDFIPDWLGYTLLSLTIILNIVCLIIALLDSKEQVNKYGPSPKYIEAGHDKGFPNDELKDDASNEESFTSYETSQQKQIEQDPYKY</sequence>
<name>A0A7Z7QNG7_STASC</name>
<evidence type="ECO:0000313" key="7">
    <source>
        <dbReference type="Proteomes" id="UP000572988"/>
    </source>
</evidence>
<dbReference type="Pfam" id="PF05656">
    <property type="entry name" value="DUF805"/>
    <property type="match status" value="1"/>
</dbReference>
<feature type="compositionally biased region" description="Polar residues" evidence="1">
    <location>
        <begin position="204"/>
        <end position="217"/>
    </location>
</feature>
<feature type="region of interest" description="Disordered" evidence="1">
    <location>
        <begin position="181"/>
        <end position="225"/>
    </location>
</feature>
<dbReference type="Proteomes" id="UP000264146">
    <property type="component" value="Chromosome"/>
</dbReference>
<dbReference type="GO" id="GO:0005886">
    <property type="term" value="C:plasma membrane"/>
    <property type="evidence" value="ECO:0007669"/>
    <property type="project" value="TreeGrafter"/>
</dbReference>
<evidence type="ECO:0000256" key="2">
    <source>
        <dbReference type="SAM" id="Phobius"/>
    </source>
</evidence>
<evidence type="ECO:0000313" key="5">
    <source>
        <dbReference type="EMBL" id="SUM87247.1"/>
    </source>
</evidence>
<dbReference type="EMBL" id="POVK01000034">
    <property type="protein sequence ID" value="NHA34738.1"/>
    <property type="molecule type" value="Genomic_DNA"/>
</dbReference>
<dbReference type="RefSeq" id="WP_126496397.1">
    <property type="nucleotide sequence ID" value="NZ_CALYEE010000032.1"/>
</dbReference>
<evidence type="ECO:0000313" key="4">
    <source>
        <dbReference type="EMBL" id="NHA34738.1"/>
    </source>
</evidence>
<dbReference type="AlphaFoldDB" id="A0A7Z7QNG7"/>
<feature type="transmembrane region" description="Helical" evidence="2">
    <location>
        <begin position="146"/>
        <end position="168"/>
    </location>
</feature>
<dbReference type="EMBL" id="LR962863">
    <property type="protein sequence ID" value="CAD7358966.1"/>
    <property type="molecule type" value="Genomic_DNA"/>
</dbReference>
<dbReference type="PANTHER" id="PTHR34980">
    <property type="entry name" value="INNER MEMBRANE PROTEIN-RELATED-RELATED"/>
    <property type="match status" value="1"/>
</dbReference>
<feature type="transmembrane region" description="Helical" evidence="2">
    <location>
        <begin position="63"/>
        <end position="83"/>
    </location>
</feature>
<dbReference type="Proteomes" id="UP000572988">
    <property type="component" value="Unassembled WGS sequence"/>
</dbReference>
<proteinExistence type="predicted"/>
<reference evidence="3 6" key="3">
    <citation type="submission" date="2020-11" db="EMBL/GenBank/DDBJ databases">
        <authorList>
            <consortium name="Pathogen Informatics"/>
        </authorList>
    </citation>
    <scope>NUCLEOTIDE SEQUENCE [LARGE SCALE GENOMIC DNA]</scope>
    <source>
        <strain evidence="3 6">NCTC12218</strain>
    </source>
</reference>
<reference evidence="5" key="2">
    <citation type="submission" date="2018-06" db="EMBL/GenBank/DDBJ databases">
        <authorList>
            <consortium name="Pathogen Informatics"/>
            <person name="Doyle S."/>
        </authorList>
    </citation>
    <scope>NUCLEOTIDE SEQUENCE [LARGE SCALE GENOMIC DNA]</scope>
    <source>
        <strain evidence="5">NCTC12218</strain>
    </source>
</reference>
<keyword evidence="2" id="KW-0812">Transmembrane</keyword>
<feature type="transmembrane region" description="Helical" evidence="2">
    <location>
        <begin position="95"/>
        <end position="113"/>
    </location>
</feature>
<protein>
    <submittedName>
        <fullName evidence="4">DUF805 domain-containing protein</fullName>
    </submittedName>
    <submittedName>
        <fullName evidence="5">Integral membrane protein</fullName>
    </submittedName>
</protein>
<accession>A0A7Z7QNG7</accession>
<feature type="transmembrane region" description="Helical" evidence="2">
    <location>
        <begin position="32"/>
        <end position="57"/>
    </location>
</feature>
<dbReference type="InterPro" id="IPR008523">
    <property type="entry name" value="DUF805"/>
</dbReference>
<evidence type="ECO:0000256" key="1">
    <source>
        <dbReference type="SAM" id="MobiDB-lite"/>
    </source>
</evidence>
<feature type="compositionally biased region" description="Basic and acidic residues" evidence="1">
    <location>
        <begin position="185"/>
        <end position="201"/>
    </location>
</feature>
<dbReference type="EMBL" id="UHEF01000001">
    <property type="protein sequence ID" value="SUM87247.1"/>
    <property type="molecule type" value="Genomic_DNA"/>
</dbReference>
<organism evidence="5">
    <name type="scientific">Staphylococcus schleiferi</name>
    <dbReference type="NCBI Taxonomy" id="1295"/>
    <lineage>
        <taxon>Bacteria</taxon>
        <taxon>Bacillati</taxon>
        <taxon>Bacillota</taxon>
        <taxon>Bacilli</taxon>
        <taxon>Bacillales</taxon>
        <taxon>Staphylococcaceae</taxon>
        <taxon>Staphylococcus</taxon>
    </lineage>
</organism>
<evidence type="ECO:0000313" key="3">
    <source>
        <dbReference type="EMBL" id="CAD7358966.1"/>
    </source>
</evidence>
<reference evidence="4 7" key="1">
    <citation type="submission" date="2018-01" db="EMBL/GenBank/DDBJ databases">
        <title>Complete genome sequence of Staphylococcus Scheliferi isolated from human.</title>
        <authorList>
            <person name="Abouelkhair M.A."/>
            <person name="Bemis D.A."/>
            <person name="Kania S.A."/>
        </authorList>
    </citation>
    <scope>NUCLEOTIDE SEQUENCE [LARGE SCALE GENOMIC DNA]</scope>
    <source>
        <strain evidence="4 7">ATCC 43808</strain>
    </source>
</reference>